<dbReference type="Pfam" id="PF00114">
    <property type="entry name" value="Pilin"/>
    <property type="match status" value="1"/>
</dbReference>
<protein>
    <submittedName>
        <fullName evidence="5">Prepilin-type N-terminal cleavage/methylation domain-containing protein</fullName>
    </submittedName>
</protein>
<dbReference type="NCBIfam" id="TIGR02532">
    <property type="entry name" value="IV_pilin_GFxxxE"/>
    <property type="match status" value="1"/>
</dbReference>
<dbReference type="Pfam" id="PF07963">
    <property type="entry name" value="N_methyl"/>
    <property type="match status" value="1"/>
</dbReference>
<name>A0ABN0TGP0_9GAMM</name>
<keyword evidence="4" id="KW-0812">Transmembrane</keyword>
<keyword evidence="6" id="KW-1185">Reference proteome</keyword>
<dbReference type="PANTHER" id="PTHR30093">
    <property type="entry name" value="GENERAL SECRETION PATHWAY PROTEIN G"/>
    <property type="match status" value="1"/>
</dbReference>
<comment type="similarity">
    <text evidence="1 3">Belongs to the N-Me-Phe pilin family.</text>
</comment>
<feature type="transmembrane region" description="Helical" evidence="4">
    <location>
        <begin position="7"/>
        <end position="31"/>
    </location>
</feature>
<keyword evidence="4" id="KW-1133">Transmembrane helix</keyword>
<evidence type="ECO:0000256" key="4">
    <source>
        <dbReference type="SAM" id="Phobius"/>
    </source>
</evidence>
<accession>A0ABN0TGP0</accession>
<dbReference type="RefSeq" id="WP_286304382.1">
    <property type="nucleotide sequence ID" value="NZ_AP027741.1"/>
</dbReference>
<dbReference type="InterPro" id="IPR045584">
    <property type="entry name" value="Pilin-like"/>
</dbReference>
<sequence length="136" mass="14187">MKKVQQGFTLIELMIVVAIIGILAAIALPAYQDYTQRAQYSEVVSVANGYKTAVAVCVQTRGGTAGCNDGSNGVPVSRTTDFVASVDVTNGAITVTPQGFTNTTPNNPTYILTPDANGVEWTIGGTCQTSDPILCP</sequence>
<dbReference type="PANTHER" id="PTHR30093:SF34">
    <property type="entry name" value="PREPILIN PEPTIDASE-DEPENDENT PROTEIN D"/>
    <property type="match status" value="1"/>
</dbReference>
<dbReference type="Gene3D" id="3.30.700.10">
    <property type="entry name" value="Glycoprotein, Type 4 Pilin"/>
    <property type="match status" value="1"/>
</dbReference>
<evidence type="ECO:0000256" key="3">
    <source>
        <dbReference type="RuleBase" id="RU000389"/>
    </source>
</evidence>
<dbReference type="Proteomes" id="UP001501476">
    <property type="component" value="Unassembled WGS sequence"/>
</dbReference>
<organism evidence="5 6">
    <name type="scientific">Methylophaga marina</name>
    <dbReference type="NCBI Taxonomy" id="45495"/>
    <lineage>
        <taxon>Bacteria</taxon>
        <taxon>Pseudomonadati</taxon>
        <taxon>Pseudomonadota</taxon>
        <taxon>Gammaproteobacteria</taxon>
        <taxon>Thiotrichales</taxon>
        <taxon>Piscirickettsiaceae</taxon>
        <taxon>Methylophaga</taxon>
    </lineage>
</organism>
<evidence type="ECO:0000256" key="2">
    <source>
        <dbReference type="ARBA" id="ARBA00022481"/>
    </source>
</evidence>
<dbReference type="InterPro" id="IPR001082">
    <property type="entry name" value="Pilin"/>
</dbReference>
<comment type="caution">
    <text evidence="5">The sequence shown here is derived from an EMBL/GenBank/DDBJ whole genome shotgun (WGS) entry which is preliminary data.</text>
</comment>
<keyword evidence="3" id="KW-0281">Fimbrium</keyword>
<dbReference type="SUPFAM" id="SSF54523">
    <property type="entry name" value="Pili subunits"/>
    <property type="match status" value="1"/>
</dbReference>
<evidence type="ECO:0000313" key="5">
    <source>
        <dbReference type="EMBL" id="GAA0221151.1"/>
    </source>
</evidence>
<keyword evidence="4" id="KW-0472">Membrane</keyword>
<gene>
    <name evidence="5" type="ORF">GCM10008964_10810</name>
</gene>
<dbReference type="InterPro" id="IPR012902">
    <property type="entry name" value="N_methyl_site"/>
</dbReference>
<evidence type="ECO:0000256" key="1">
    <source>
        <dbReference type="ARBA" id="ARBA00005233"/>
    </source>
</evidence>
<evidence type="ECO:0000313" key="6">
    <source>
        <dbReference type="Proteomes" id="UP001501476"/>
    </source>
</evidence>
<dbReference type="PROSITE" id="PS00409">
    <property type="entry name" value="PROKAR_NTER_METHYL"/>
    <property type="match status" value="1"/>
</dbReference>
<keyword evidence="2" id="KW-0488">Methylation</keyword>
<proteinExistence type="inferred from homology"/>
<reference evidence="5 6" key="1">
    <citation type="journal article" date="2019" name="Int. J. Syst. Evol. Microbiol.">
        <title>The Global Catalogue of Microorganisms (GCM) 10K type strain sequencing project: providing services to taxonomists for standard genome sequencing and annotation.</title>
        <authorList>
            <consortium name="The Broad Institute Genomics Platform"/>
            <consortium name="The Broad Institute Genome Sequencing Center for Infectious Disease"/>
            <person name="Wu L."/>
            <person name="Ma J."/>
        </authorList>
    </citation>
    <scope>NUCLEOTIDE SEQUENCE [LARGE SCALE GENOMIC DNA]</scope>
    <source>
        <strain evidence="5 6">JCM 6886</strain>
    </source>
</reference>
<dbReference type="EMBL" id="BAAADG010000004">
    <property type="protein sequence ID" value="GAA0221151.1"/>
    <property type="molecule type" value="Genomic_DNA"/>
</dbReference>